<protein>
    <submittedName>
        <fullName evidence="1">Uncharacterized protein</fullName>
    </submittedName>
</protein>
<dbReference type="EMBL" id="CP044331">
    <property type="protein sequence ID" value="QGM98527.1"/>
    <property type="molecule type" value="Genomic_DNA"/>
</dbReference>
<keyword evidence="2" id="KW-1185">Reference proteome</keyword>
<gene>
    <name evidence="1" type="ORF">F7D14_14280</name>
</gene>
<dbReference type="RefSeq" id="WP_016918036.1">
    <property type="nucleotide sequence ID" value="NZ_CP044331.1"/>
</dbReference>
<sequence>MTKVTTGRQAIAPDNKYRFNPYLPFDEGDDRKFSDRAYVVTMQTRDKAVNTTPVTKSRASRTKA</sequence>
<evidence type="ECO:0000313" key="2">
    <source>
        <dbReference type="Proteomes" id="UP000422569"/>
    </source>
</evidence>
<organism evidence="1 2">
    <name type="scientific">Methylocystis parvus</name>
    <dbReference type="NCBI Taxonomy" id="134"/>
    <lineage>
        <taxon>Bacteria</taxon>
        <taxon>Pseudomonadati</taxon>
        <taxon>Pseudomonadota</taxon>
        <taxon>Alphaproteobacteria</taxon>
        <taxon>Hyphomicrobiales</taxon>
        <taxon>Methylocystaceae</taxon>
        <taxon>Methylocystis</taxon>
    </lineage>
</organism>
<dbReference type="Proteomes" id="UP000422569">
    <property type="component" value="Chromosome"/>
</dbReference>
<dbReference type="AlphaFoldDB" id="A0A6B8M101"/>
<dbReference type="KEGG" id="mpar:F7D14_14280"/>
<accession>A0A6B8M101</accession>
<proteinExistence type="predicted"/>
<name>A0A6B8M101_9HYPH</name>
<evidence type="ECO:0000313" key="1">
    <source>
        <dbReference type="EMBL" id="QGM98527.1"/>
    </source>
</evidence>
<reference evidence="1 2" key="1">
    <citation type="submission" date="2019-09" db="EMBL/GenBank/DDBJ databases">
        <title>Isolation and complete genome sequencing of Methylocystis species.</title>
        <authorList>
            <person name="Rumah B.L."/>
            <person name="Stead C.E."/>
            <person name="Stevens B.C."/>
            <person name="Minton N.P."/>
            <person name="Grosse-Honebrink A."/>
            <person name="Zhang Y."/>
        </authorList>
    </citation>
    <scope>NUCLEOTIDE SEQUENCE [LARGE SCALE GENOMIC DNA]</scope>
    <source>
        <strain evidence="1 2">BRCS2</strain>
    </source>
</reference>